<dbReference type="AlphaFoldDB" id="A0A7J7KDP9"/>
<evidence type="ECO:0000313" key="2">
    <source>
        <dbReference type="Proteomes" id="UP000593567"/>
    </source>
</evidence>
<evidence type="ECO:0000313" key="1">
    <source>
        <dbReference type="EMBL" id="KAF6035666.1"/>
    </source>
</evidence>
<dbReference type="EMBL" id="VXIV02000847">
    <property type="protein sequence ID" value="KAF6035666.1"/>
    <property type="molecule type" value="Genomic_DNA"/>
</dbReference>
<protein>
    <submittedName>
        <fullName evidence="1">Uncharacterized protein</fullName>
    </submittedName>
</protein>
<organism evidence="1 2">
    <name type="scientific">Bugula neritina</name>
    <name type="common">Brown bryozoan</name>
    <name type="synonym">Sertularia neritina</name>
    <dbReference type="NCBI Taxonomy" id="10212"/>
    <lineage>
        <taxon>Eukaryota</taxon>
        <taxon>Metazoa</taxon>
        <taxon>Spiralia</taxon>
        <taxon>Lophotrochozoa</taxon>
        <taxon>Bryozoa</taxon>
        <taxon>Gymnolaemata</taxon>
        <taxon>Cheilostomatida</taxon>
        <taxon>Flustrina</taxon>
        <taxon>Buguloidea</taxon>
        <taxon>Bugulidae</taxon>
        <taxon>Bugula</taxon>
    </lineage>
</organism>
<sequence length="78" mass="8961">MSASYFHMCMSRSYRVTSYKQIFSAVEVVVSCSSNLHLLLLQLWISVTANHRAPERRTQTKEGKNFLQKIRVSQIASP</sequence>
<comment type="caution">
    <text evidence="1">The sequence shown here is derived from an EMBL/GenBank/DDBJ whole genome shotgun (WGS) entry which is preliminary data.</text>
</comment>
<reference evidence="1" key="1">
    <citation type="submission" date="2020-06" db="EMBL/GenBank/DDBJ databases">
        <title>Draft genome of Bugula neritina, a colonial animal packing powerful symbionts and potential medicines.</title>
        <authorList>
            <person name="Rayko M."/>
        </authorList>
    </citation>
    <scope>NUCLEOTIDE SEQUENCE [LARGE SCALE GENOMIC DNA]</scope>
    <source>
        <strain evidence="1">Kwan_BN1</strain>
    </source>
</reference>
<name>A0A7J7KDP9_BUGNE</name>
<accession>A0A7J7KDP9</accession>
<proteinExistence type="predicted"/>
<dbReference type="Proteomes" id="UP000593567">
    <property type="component" value="Unassembled WGS sequence"/>
</dbReference>
<gene>
    <name evidence="1" type="ORF">EB796_006022</name>
</gene>
<keyword evidence="2" id="KW-1185">Reference proteome</keyword>